<comment type="caution">
    <text evidence="1">The sequence shown here is derived from an EMBL/GenBank/DDBJ whole genome shotgun (WGS) entry which is preliminary data.</text>
</comment>
<protein>
    <submittedName>
        <fullName evidence="1">Uncharacterized protein</fullName>
    </submittedName>
</protein>
<organism evidence="1 2">
    <name type="scientific">Paenibacillus baimaensis</name>
    <dbReference type="NCBI Taxonomy" id="2982185"/>
    <lineage>
        <taxon>Bacteria</taxon>
        <taxon>Bacillati</taxon>
        <taxon>Bacillota</taxon>
        <taxon>Bacilli</taxon>
        <taxon>Bacillales</taxon>
        <taxon>Paenibacillaceae</taxon>
        <taxon>Paenibacillus</taxon>
    </lineage>
</organism>
<dbReference type="Proteomes" id="UP001652445">
    <property type="component" value="Unassembled WGS sequence"/>
</dbReference>
<accession>A0ABT2UF34</accession>
<keyword evidence="2" id="KW-1185">Reference proteome</keyword>
<name>A0ABT2UF34_9BACL</name>
<dbReference type="RefSeq" id="WP_262684528.1">
    <property type="nucleotide sequence ID" value="NZ_JAOQIO010000039.1"/>
</dbReference>
<gene>
    <name evidence="1" type="ORF">OB236_13955</name>
</gene>
<evidence type="ECO:0000313" key="2">
    <source>
        <dbReference type="Proteomes" id="UP001652445"/>
    </source>
</evidence>
<dbReference type="EMBL" id="JAOQIO010000039">
    <property type="protein sequence ID" value="MCU6793222.1"/>
    <property type="molecule type" value="Genomic_DNA"/>
</dbReference>
<evidence type="ECO:0000313" key="1">
    <source>
        <dbReference type="EMBL" id="MCU6793222.1"/>
    </source>
</evidence>
<sequence>MEHTLRLAVLDPINNGLQRKLSDTQLNKYQSISALLKAPNINLIIPDPKDRDWWVQVASRLRNKSTHFIIPTLLKLFTGKDYHPSDYILTNDDGTPKHDLLHDWGSFFHKSDNYIAIRFFNESSEQLQKIITNTQWKSDLTWWKSQEEYYNMFFNFKWNIESMKESLNNMYVDLLDRRKKDSVSELEEDSNIN</sequence>
<proteinExistence type="predicted"/>
<reference evidence="1 2" key="1">
    <citation type="submission" date="2022-09" db="EMBL/GenBank/DDBJ databases">
        <authorList>
            <person name="Han X.L."/>
            <person name="Wang Q."/>
            <person name="Lu T."/>
        </authorList>
    </citation>
    <scope>NUCLEOTIDE SEQUENCE [LARGE SCALE GENOMIC DNA]</scope>
    <source>
        <strain evidence="1 2">WQ 127069</strain>
    </source>
</reference>